<dbReference type="InterPro" id="IPR036388">
    <property type="entry name" value="WH-like_DNA-bd_sf"/>
</dbReference>
<reference evidence="6 7" key="1">
    <citation type="submission" date="2019-03" db="EMBL/GenBank/DDBJ databases">
        <title>Genomic Encyclopedia of Type Strains, Phase IV (KMG-IV): sequencing the most valuable type-strain genomes for metagenomic binning, comparative biology and taxonomic classification.</title>
        <authorList>
            <person name="Goeker M."/>
        </authorList>
    </citation>
    <scope>NUCLEOTIDE SEQUENCE [LARGE SCALE GENOMIC DNA]</scope>
    <source>
        <strain evidence="6 7">DSM 17974</strain>
    </source>
</reference>
<dbReference type="Gene3D" id="3.40.190.10">
    <property type="entry name" value="Periplasmic binding protein-like II"/>
    <property type="match status" value="2"/>
</dbReference>
<dbReference type="FunFam" id="1.10.10.10:FF:000001">
    <property type="entry name" value="LysR family transcriptional regulator"/>
    <property type="match status" value="1"/>
</dbReference>
<evidence type="ECO:0000256" key="4">
    <source>
        <dbReference type="ARBA" id="ARBA00023163"/>
    </source>
</evidence>
<dbReference type="GO" id="GO:0003700">
    <property type="term" value="F:DNA-binding transcription factor activity"/>
    <property type="evidence" value="ECO:0007669"/>
    <property type="project" value="InterPro"/>
</dbReference>
<dbReference type="Pfam" id="PF03466">
    <property type="entry name" value="LysR_substrate"/>
    <property type="match status" value="1"/>
</dbReference>
<comment type="caution">
    <text evidence="6">The sequence shown here is derived from an EMBL/GenBank/DDBJ whole genome shotgun (WGS) entry which is preliminary data.</text>
</comment>
<name>A0A4R8LT13_9BACL</name>
<dbReference type="PRINTS" id="PR00039">
    <property type="entry name" value="HTHLYSR"/>
</dbReference>
<dbReference type="Gene3D" id="1.10.10.10">
    <property type="entry name" value="Winged helix-like DNA-binding domain superfamily/Winged helix DNA-binding domain"/>
    <property type="match status" value="1"/>
</dbReference>
<dbReference type="RefSeq" id="WP_134159161.1">
    <property type="nucleotide sequence ID" value="NZ_SORF01000004.1"/>
</dbReference>
<accession>A0A4R8LT13</accession>
<keyword evidence="7" id="KW-1185">Reference proteome</keyword>
<proteinExistence type="inferred from homology"/>
<dbReference type="SUPFAM" id="SSF46785">
    <property type="entry name" value="Winged helix' DNA-binding domain"/>
    <property type="match status" value="1"/>
</dbReference>
<organism evidence="6 7">
    <name type="scientific">Alicyclobacillus sacchari</name>
    <dbReference type="NCBI Taxonomy" id="392010"/>
    <lineage>
        <taxon>Bacteria</taxon>
        <taxon>Bacillati</taxon>
        <taxon>Bacillota</taxon>
        <taxon>Bacilli</taxon>
        <taxon>Bacillales</taxon>
        <taxon>Alicyclobacillaceae</taxon>
        <taxon>Alicyclobacillus</taxon>
    </lineage>
</organism>
<dbReference type="AlphaFoldDB" id="A0A4R8LT13"/>
<comment type="similarity">
    <text evidence="1">Belongs to the LysR transcriptional regulatory family.</text>
</comment>
<sequence>MNHYAGVTTTELRQLEYFIAVAEELHFGRAAKRLGLTQPPLSQQIRQLEDELGVRLLDRTNRKVRLTDAGRAYVAEIRQVLARLQAATETARQAASGAIGKLVVGFVGSATYDWLPPVIRRYQDVCPGVELILREMPTPAQMEALLSGTIDVGVLRTPAAHPDLHVRSIRRDECVVVLPVGSVLAKQDGVYMSDLRDEPLVLVARSIWPGLYDSVVTLCRAAGFGPTIRLEVTEVQTAVGLVAAGMGVSILPKATQNVHARDVRYVSIKGQAPVVELGLAWRREDDSSVVQRFLEIAQD</sequence>
<dbReference type="InterPro" id="IPR005119">
    <property type="entry name" value="LysR_subst-bd"/>
</dbReference>
<keyword evidence="2" id="KW-0805">Transcription regulation</keyword>
<keyword evidence="4" id="KW-0804">Transcription</keyword>
<dbReference type="InterPro" id="IPR000847">
    <property type="entry name" value="LysR_HTH_N"/>
</dbReference>
<dbReference type="PANTHER" id="PTHR30346:SF0">
    <property type="entry name" value="HCA OPERON TRANSCRIPTIONAL ACTIVATOR HCAR"/>
    <property type="match status" value="1"/>
</dbReference>
<evidence type="ECO:0000256" key="3">
    <source>
        <dbReference type="ARBA" id="ARBA00023125"/>
    </source>
</evidence>
<evidence type="ECO:0000313" key="6">
    <source>
        <dbReference type="EMBL" id="TDY49736.1"/>
    </source>
</evidence>
<dbReference type="CDD" id="cd08414">
    <property type="entry name" value="PBP2_LTTR_aromatics_like"/>
    <property type="match status" value="1"/>
</dbReference>
<dbReference type="Pfam" id="PF00126">
    <property type="entry name" value="HTH_1"/>
    <property type="match status" value="1"/>
</dbReference>
<keyword evidence="3" id="KW-0238">DNA-binding</keyword>
<evidence type="ECO:0000256" key="1">
    <source>
        <dbReference type="ARBA" id="ARBA00009437"/>
    </source>
</evidence>
<gene>
    <name evidence="6" type="ORF">C7445_104249</name>
</gene>
<evidence type="ECO:0000256" key="2">
    <source>
        <dbReference type="ARBA" id="ARBA00023015"/>
    </source>
</evidence>
<dbReference type="InterPro" id="IPR036390">
    <property type="entry name" value="WH_DNA-bd_sf"/>
</dbReference>
<protein>
    <submittedName>
        <fullName evidence="6">LysR family transcriptional regulator</fullName>
    </submittedName>
</protein>
<feature type="domain" description="HTH lysR-type" evidence="5">
    <location>
        <begin position="10"/>
        <end position="67"/>
    </location>
</feature>
<evidence type="ECO:0000259" key="5">
    <source>
        <dbReference type="PROSITE" id="PS50931"/>
    </source>
</evidence>
<dbReference type="GO" id="GO:0032993">
    <property type="term" value="C:protein-DNA complex"/>
    <property type="evidence" value="ECO:0007669"/>
    <property type="project" value="TreeGrafter"/>
</dbReference>
<dbReference type="OrthoDB" id="9803735at2"/>
<dbReference type="PANTHER" id="PTHR30346">
    <property type="entry name" value="TRANSCRIPTIONAL DUAL REGULATOR HCAR-RELATED"/>
    <property type="match status" value="1"/>
</dbReference>
<evidence type="ECO:0000313" key="7">
    <source>
        <dbReference type="Proteomes" id="UP000294581"/>
    </source>
</evidence>
<dbReference type="GO" id="GO:0003677">
    <property type="term" value="F:DNA binding"/>
    <property type="evidence" value="ECO:0007669"/>
    <property type="project" value="UniProtKB-KW"/>
</dbReference>
<dbReference type="SUPFAM" id="SSF53850">
    <property type="entry name" value="Periplasmic binding protein-like II"/>
    <property type="match status" value="1"/>
</dbReference>
<dbReference type="EMBL" id="SORF01000004">
    <property type="protein sequence ID" value="TDY49736.1"/>
    <property type="molecule type" value="Genomic_DNA"/>
</dbReference>
<dbReference type="Proteomes" id="UP000294581">
    <property type="component" value="Unassembled WGS sequence"/>
</dbReference>
<dbReference type="PROSITE" id="PS50931">
    <property type="entry name" value="HTH_LYSR"/>
    <property type="match status" value="1"/>
</dbReference>